<dbReference type="Proteomes" id="UP000824200">
    <property type="component" value="Unassembled WGS sequence"/>
</dbReference>
<dbReference type="SUPFAM" id="SSF89550">
    <property type="entry name" value="PHP domain-like"/>
    <property type="match status" value="1"/>
</dbReference>
<gene>
    <name evidence="10" type="ORF">IAC95_03370</name>
</gene>
<evidence type="ECO:0000256" key="8">
    <source>
        <dbReference type="RuleBase" id="RU366003"/>
    </source>
</evidence>
<evidence type="ECO:0000256" key="1">
    <source>
        <dbReference type="ARBA" id="ARBA00004970"/>
    </source>
</evidence>
<protein>
    <recommendedName>
        <fullName evidence="3 8">Histidinol-phosphatase</fullName>
        <shortName evidence="8">HolPase</shortName>
        <ecNumber evidence="3 8">3.1.3.15</ecNumber>
    </recommendedName>
</protein>
<keyword evidence="5 8" id="KW-0378">Hydrolase</keyword>
<organism evidence="10 11">
    <name type="scientific">Candidatus Fimimonas gallinarum</name>
    <dbReference type="NCBI Taxonomy" id="2840821"/>
    <lineage>
        <taxon>Bacteria</taxon>
        <taxon>Pseudomonadati</taxon>
        <taxon>Myxococcota</taxon>
        <taxon>Myxococcia</taxon>
        <taxon>Myxococcales</taxon>
        <taxon>Cystobacterineae</taxon>
        <taxon>Myxococcaceae</taxon>
        <taxon>Myxococcaceae incertae sedis</taxon>
        <taxon>Candidatus Fimimonas</taxon>
    </lineage>
</organism>
<evidence type="ECO:0000256" key="6">
    <source>
        <dbReference type="ARBA" id="ARBA00023102"/>
    </source>
</evidence>
<sequence length="251" mass="29035">MQYTKRCDLHIHTQYSFDSKATMKQYVDAALCKGVDVLCFTDHIECGNFNTFRDFPFAARAEEFHSLKQRYGTQLTLLLGFEVGEPHLHPKEMRFLRSLQPDMIIGSVHYPASYLPERHYTNYEYQRLYDKFVSDMVSDGDFDVLGHMDLPKRYHDDYVEDVETLCKTLRVCLQRGIVPEINTSRYFSRHFTLPSLEIIAKYRDLGGKFVTVNSDSHSAQTLADGFDQVVSNLPQGLRLCYFCGGKIVPLQ</sequence>
<dbReference type="GO" id="GO:0000105">
    <property type="term" value="P:L-histidine biosynthetic process"/>
    <property type="evidence" value="ECO:0007669"/>
    <property type="project" value="UniProtKB-UniRule"/>
</dbReference>
<accession>A0A9D1E3P4</accession>
<dbReference type="SMART" id="SM00481">
    <property type="entry name" value="POLIIIAc"/>
    <property type="match status" value="1"/>
</dbReference>
<reference evidence="10" key="1">
    <citation type="submission" date="2020-10" db="EMBL/GenBank/DDBJ databases">
        <authorList>
            <person name="Gilroy R."/>
        </authorList>
    </citation>
    <scope>NUCLEOTIDE SEQUENCE</scope>
    <source>
        <strain evidence="10">CHK121-14286</strain>
    </source>
</reference>
<keyword evidence="6 8" id="KW-0368">Histidine biosynthesis</keyword>
<dbReference type="PANTHER" id="PTHR21039:SF0">
    <property type="entry name" value="HISTIDINOL-PHOSPHATASE"/>
    <property type="match status" value="1"/>
</dbReference>
<evidence type="ECO:0000313" key="10">
    <source>
        <dbReference type="EMBL" id="HIR65907.1"/>
    </source>
</evidence>
<dbReference type="Gene3D" id="3.20.20.140">
    <property type="entry name" value="Metal-dependent hydrolases"/>
    <property type="match status" value="1"/>
</dbReference>
<evidence type="ECO:0000256" key="7">
    <source>
        <dbReference type="ARBA" id="ARBA00049158"/>
    </source>
</evidence>
<proteinExistence type="inferred from homology"/>
<comment type="caution">
    <text evidence="10">The sequence shown here is derived from an EMBL/GenBank/DDBJ whole genome shotgun (WGS) entry which is preliminary data.</text>
</comment>
<comment type="catalytic activity">
    <reaction evidence="7 8">
        <text>L-histidinol phosphate + H2O = L-histidinol + phosphate</text>
        <dbReference type="Rhea" id="RHEA:14465"/>
        <dbReference type="ChEBI" id="CHEBI:15377"/>
        <dbReference type="ChEBI" id="CHEBI:43474"/>
        <dbReference type="ChEBI" id="CHEBI:57699"/>
        <dbReference type="ChEBI" id="CHEBI:57980"/>
        <dbReference type="EC" id="3.1.3.15"/>
    </reaction>
</comment>
<dbReference type="EC" id="3.1.3.15" evidence="3 8"/>
<dbReference type="EMBL" id="DVHL01000028">
    <property type="protein sequence ID" value="HIR65907.1"/>
    <property type="molecule type" value="Genomic_DNA"/>
</dbReference>
<dbReference type="InterPro" id="IPR010140">
    <property type="entry name" value="Histidinol_P_phosphatase_HisJ"/>
</dbReference>
<evidence type="ECO:0000256" key="4">
    <source>
        <dbReference type="ARBA" id="ARBA00022605"/>
    </source>
</evidence>
<evidence type="ECO:0000313" key="11">
    <source>
        <dbReference type="Proteomes" id="UP000824200"/>
    </source>
</evidence>
<dbReference type="AlphaFoldDB" id="A0A9D1E3P4"/>
<comment type="similarity">
    <text evidence="2 8">Belongs to the PHP hydrolase family. HisK subfamily.</text>
</comment>
<evidence type="ECO:0000256" key="2">
    <source>
        <dbReference type="ARBA" id="ARBA00009152"/>
    </source>
</evidence>
<dbReference type="GO" id="GO:0004401">
    <property type="term" value="F:histidinol-phosphatase activity"/>
    <property type="evidence" value="ECO:0007669"/>
    <property type="project" value="UniProtKB-UniRule"/>
</dbReference>
<dbReference type="InterPro" id="IPR003141">
    <property type="entry name" value="Pol/His_phosphatase_N"/>
</dbReference>
<comment type="pathway">
    <text evidence="1 8">Amino-acid biosynthesis; L-histidine biosynthesis; L-histidine from 5-phospho-alpha-D-ribose 1-diphosphate: step 8/9.</text>
</comment>
<evidence type="ECO:0000259" key="9">
    <source>
        <dbReference type="SMART" id="SM00481"/>
    </source>
</evidence>
<evidence type="ECO:0000256" key="3">
    <source>
        <dbReference type="ARBA" id="ARBA00013085"/>
    </source>
</evidence>
<keyword evidence="4 8" id="KW-0028">Amino-acid biosynthesis</keyword>
<dbReference type="PANTHER" id="PTHR21039">
    <property type="entry name" value="HISTIDINOL PHOSPHATASE-RELATED"/>
    <property type="match status" value="1"/>
</dbReference>
<dbReference type="InterPro" id="IPR016195">
    <property type="entry name" value="Pol/histidinol_Pase-like"/>
</dbReference>
<feature type="domain" description="Polymerase/histidinol phosphatase N-terminal" evidence="9">
    <location>
        <begin position="7"/>
        <end position="87"/>
    </location>
</feature>
<dbReference type="Pfam" id="PF02811">
    <property type="entry name" value="PHP"/>
    <property type="match status" value="1"/>
</dbReference>
<reference evidence="10" key="2">
    <citation type="journal article" date="2021" name="PeerJ">
        <title>Extensive microbial diversity within the chicken gut microbiome revealed by metagenomics and culture.</title>
        <authorList>
            <person name="Gilroy R."/>
            <person name="Ravi A."/>
            <person name="Getino M."/>
            <person name="Pursley I."/>
            <person name="Horton D.L."/>
            <person name="Alikhan N.F."/>
            <person name="Baker D."/>
            <person name="Gharbi K."/>
            <person name="Hall N."/>
            <person name="Watson M."/>
            <person name="Adriaenssens E.M."/>
            <person name="Foster-Nyarko E."/>
            <person name="Jarju S."/>
            <person name="Secka A."/>
            <person name="Antonio M."/>
            <person name="Oren A."/>
            <person name="Chaudhuri R.R."/>
            <person name="La Ragione R."/>
            <person name="Hildebrand F."/>
            <person name="Pallen M.J."/>
        </authorList>
    </citation>
    <scope>NUCLEOTIDE SEQUENCE</scope>
    <source>
        <strain evidence="10">CHK121-14286</strain>
    </source>
</reference>
<dbReference type="GO" id="GO:0005737">
    <property type="term" value="C:cytoplasm"/>
    <property type="evidence" value="ECO:0007669"/>
    <property type="project" value="TreeGrafter"/>
</dbReference>
<evidence type="ECO:0000256" key="5">
    <source>
        <dbReference type="ARBA" id="ARBA00022801"/>
    </source>
</evidence>
<dbReference type="NCBIfam" id="TIGR01856">
    <property type="entry name" value="hisJ_fam"/>
    <property type="match status" value="1"/>
</dbReference>
<name>A0A9D1E3P4_9BACT</name>
<dbReference type="InterPro" id="IPR004013">
    <property type="entry name" value="PHP_dom"/>
</dbReference>